<proteinExistence type="predicted"/>
<accession>A0A090EJ24</accession>
<evidence type="ECO:0000313" key="2">
    <source>
        <dbReference type="EMBL" id="CDX30577.1"/>
    </source>
</evidence>
<dbReference type="Proteomes" id="UP000046373">
    <property type="component" value="Unassembled WGS sequence"/>
</dbReference>
<dbReference type="AlphaFoldDB" id="A0A090EJ24"/>
<gene>
    <name evidence="2" type="ORF">MPLDJ20_130080</name>
</gene>
<reference evidence="2 3" key="1">
    <citation type="submission" date="2014-08" db="EMBL/GenBank/DDBJ databases">
        <authorList>
            <person name="Moulin Lionel"/>
        </authorList>
    </citation>
    <scope>NUCLEOTIDE SEQUENCE [LARGE SCALE GENOMIC DNA]</scope>
</reference>
<protein>
    <submittedName>
        <fullName evidence="2">Uncharacterized protein</fullName>
    </submittedName>
</protein>
<evidence type="ECO:0000313" key="3">
    <source>
        <dbReference type="Proteomes" id="UP000046373"/>
    </source>
</evidence>
<evidence type="ECO:0000256" key="1">
    <source>
        <dbReference type="SAM" id="MobiDB-lite"/>
    </source>
</evidence>
<organism evidence="2 3">
    <name type="scientific">Mesorhizobium plurifarium</name>
    <dbReference type="NCBI Taxonomy" id="69974"/>
    <lineage>
        <taxon>Bacteria</taxon>
        <taxon>Pseudomonadati</taxon>
        <taxon>Pseudomonadota</taxon>
        <taxon>Alphaproteobacteria</taxon>
        <taxon>Hyphomicrobiales</taxon>
        <taxon>Phyllobacteriaceae</taxon>
        <taxon>Mesorhizobium</taxon>
    </lineage>
</organism>
<feature type="region of interest" description="Disordered" evidence="1">
    <location>
        <begin position="35"/>
        <end position="57"/>
    </location>
</feature>
<dbReference type="EMBL" id="CCNB01000005">
    <property type="protein sequence ID" value="CDX30577.1"/>
    <property type="molecule type" value="Genomic_DNA"/>
</dbReference>
<sequence>MAELRGLKEPSLLMSLERKPNVISNPRLQLQDWLESEHAVSRRPATQTKRSVLGRHL</sequence>
<name>A0A090EJ24_MESPL</name>